<keyword evidence="3" id="KW-0804">Transcription</keyword>
<dbReference type="PROSITE" id="PS50932">
    <property type="entry name" value="HTH_LACI_2"/>
    <property type="match status" value="1"/>
</dbReference>
<dbReference type="Gene3D" id="3.40.50.2300">
    <property type="match status" value="2"/>
</dbReference>
<proteinExistence type="predicted"/>
<dbReference type="CDD" id="cd06294">
    <property type="entry name" value="PBP1_MalR-like"/>
    <property type="match status" value="1"/>
</dbReference>
<gene>
    <name evidence="5" type="ORF">CPJCM30710_19000</name>
</gene>
<dbReference type="InterPro" id="IPR000843">
    <property type="entry name" value="HTH_LacI"/>
</dbReference>
<evidence type="ECO:0000259" key="4">
    <source>
        <dbReference type="PROSITE" id="PS50932"/>
    </source>
</evidence>
<feature type="domain" description="HTH lacI-type" evidence="4">
    <location>
        <begin position="3"/>
        <end position="57"/>
    </location>
</feature>
<dbReference type="InterPro" id="IPR046335">
    <property type="entry name" value="LacI/GalR-like_sensor"/>
</dbReference>
<dbReference type="PANTHER" id="PTHR30146">
    <property type="entry name" value="LACI-RELATED TRANSCRIPTIONAL REPRESSOR"/>
    <property type="match status" value="1"/>
</dbReference>
<dbReference type="GO" id="GO:0003700">
    <property type="term" value="F:DNA-binding transcription factor activity"/>
    <property type="evidence" value="ECO:0007669"/>
    <property type="project" value="TreeGrafter"/>
</dbReference>
<keyword evidence="2" id="KW-0238">DNA-binding</keyword>
<dbReference type="AlphaFoldDB" id="A0A919VEJ9"/>
<organism evidence="5 6">
    <name type="scientific">Clostridium polyendosporum</name>
    <dbReference type="NCBI Taxonomy" id="69208"/>
    <lineage>
        <taxon>Bacteria</taxon>
        <taxon>Bacillati</taxon>
        <taxon>Bacillota</taxon>
        <taxon>Clostridia</taxon>
        <taxon>Eubacteriales</taxon>
        <taxon>Clostridiaceae</taxon>
        <taxon>Clostridium</taxon>
    </lineage>
</organism>
<evidence type="ECO:0000313" key="6">
    <source>
        <dbReference type="Proteomes" id="UP000679179"/>
    </source>
</evidence>
<dbReference type="SUPFAM" id="SSF47413">
    <property type="entry name" value="lambda repressor-like DNA-binding domains"/>
    <property type="match status" value="1"/>
</dbReference>
<comment type="caution">
    <text evidence="5">The sequence shown here is derived from an EMBL/GenBank/DDBJ whole genome shotgun (WGS) entry which is preliminary data.</text>
</comment>
<dbReference type="SMART" id="SM00354">
    <property type="entry name" value="HTH_LACI"/>
    <property type="match status" value="1"/>
</dbReference>
<accession>A0A919VEJ9</accession>
<dbReference type="PANTHER" id="PTHR30146:SF109">
    <property type="entry name" value="HTH-TYPE TRANSCRIPTIONAL REGULATOR GALS"/>
    <property type="match status" value="1"/>
</dbReference>
<keyword evidence="1" id="KW-0805">Transcription regulation</keyword>
<dbReference type="GO" id="GO:0000976">
    <property type="term" value="F:transcription cis-regulatory region binding"/>
    <property type="evidence" value="ECO:0007669"/>
    <property type="project" value="TreeGrafter"/>
</dbReference>
<reference evidence="5" key="1">
    <citation type="submission" date="2021-03" db="EMBL/GenBank/DDBJ databases">
        <title>Taxonomic study of Clostridium polyendosporum from meadow-gley soil under rice.</title>
        <authorList>
            <person name="Kobayashi H."/>
            <person name="Tanizawa Y."/>
            <person name="Yagura M."/>
        </authorList>
    </citation>
    <scope>NUCLEOTIDE SEQUENCE</scope>
    <source>
        <strain evidence="5">JCM 30710</strain>
    </source>
</reference>
<evidence type="ECO:0000313" key="5">
    <source>
        <dbReference type="EMBL" id="GIM29234.1"/>
    </source>
</evidence>
<dbReference type="InterPro" id="IPR028082">
    <property type="entry name" value="Peripla_BP_I"/>
</dbReference>
<sequence length="338" mass="38335">MNTTIKDVAREANVSPSTVSRVLAGSPRISNETKERVLEIVKRLNYHPNAIARSLANNVTKTLGLVLPSGEEDLFKNPFFIQAMTGISIYAQNMGYSIMYTFGKSEDEELAFISNYINSKNVDGIILLTSKSKDKRIQYLNEKGFPFVVIGRPEAQENVLWVDNDNYKAMFEAVNYLINKGHRDIGFIGGSEERNMSKDRLRGYRDALYKSSIEVDSNLIYEMNDFNEECGYEASVRILQYKKVTAIVTTDDLLAFGANKRMKEVNVNKDISIIGFNNIPLAQYQDPPLSTVDINAKQLGYYATKILIDSLESKEDSLNYHIVETKFIERESTRVSHK</sequence>
<dbReference type="InterPro" id="IPR010982">
    <property type="entry name" value="Lambda_DNA-bd_dom_sf"/>
</dbReference>
<keyword evidence="6" id="KW-1185">Reference proteome</keyword>
<dbReference type="EMBL" id="BOPZ01000014">
    <property type="protein sequence ID" value="GIM29234.1"/>
    <property type="molecule type" value="Genomic_DNA"/>
</dbReference>
<dbReference type="SUPFAM" id="SSF53822">
    <property type="entry name" value="Periplasmic binding protein-like I"/>
    <property type="match status" value="1"/>
</dbReference>
<evidence type="ECO:0000256" key="2">
    <source>
        <dbReference type="ARBA" id="ARBA00023125"/>
    </source>
</evidence>
<dbReference type="Gene3D" id="1.10.260.40">
    <property type="entry name" value="lambda repressor-like DNA-binding domains"/>
    <property type="match status" value="1"/>
</dbReference>
<evidence type="ECO:0000256" key="3">
    <source>
        <dbReference type="ARBA" id="ARBA00023163"/>
    </source>
</evidence>
<dbReference type="CDD" id="cd01392">
    <property type="entry name" value="HTH_LacI"/>
    <property type="match status" value="1"/>
</dbReference>
<name>A0A919VEJ9_9CLOT</name>
<dbReference type="Pfam" id="PF13377">
    <property type="entry name" value="Peripla_BP_3"/>
    <property type="match status" value="1"/>
</dbReference>
<dbReference type="RefSeq" id="WP_212903937.1">
    <property type="nucleotide sequence ID" value="NZ_BOPZ01000014.1"/>
</dbReference>
<protein>
    <submittedName>
        <fullName evidence="5">LacI family transcriptional regulator</fullName>
    </submittedName>
</protein>
<evidence type="ECO:0000256" key="1">
    <source>
        <dbReference type="ARBA" id="ARBA00023015"/>
    </source>
</evidence>
<dbReference type="Proteomes" id="UP000679179">
    <property type="component" value="Unassembled WGS sequence"/>
</dbReference>
<dbReference type="PROSITE" id="PS00356">
    <property type="entry name" value="HTH_LACI_1"/>
    <property type="match status" value="1"/>
</dbReference>
<dbReference type="Pfam" id="PF00356">
    <property type="entry name" value="LacI"/>
    <property type="match status" value="1"/>
</dbReference>